<feature type="domain" description="Peptidase S1" evidence="6">
    <location>
        <begin position="76"/>
        <end position="321"/>
    </location>
</feature>
<dbReference type="InterPro" id="IPR001254">
    <property type="entry name" value="Trypsin_dom"/>
</dbReference>
<dbReference type="FunFam" id="2.40.10.10:FF:000034">
    <property type="entry name" value="Eupolytin"/>
    <property type="match status" value="1"/>
</dbReference>
<dbReference type="SMART" id="SM00020">
    <property type="entry name" value="Tryp_SPc"/>
    <property type="match status" value="1"/>
</dbReference>
<comment type="similarity">
    <text evidence="5">Belongs to the peptidase S1 family. CLIP subfamily.</text>
</comment>
<evidence type="ECO:0000256" key="2">
    <source>
        <dbReference type="ARBA" id="ARBA00022801"/>
    </source>
</evidence>
<evidence type="ECO:0000256" key="5">
    <source>
        <dbReference type="ARBA" id="ARBA00024195"/>
    </source>
</evidence>
<dbReference type="PANTHER" id="PTHR24258">
    <property type="entry name" value="SERINE PROTEASE-RELATED"/>
    <property type="match status" value="1"/>
</dbReference>
<dbReference type="GO" id="GO:0004252">
    <property type="term" value="F:serine-type endopeptidase activity"/>
    <property type="evidence" value="ECO:0007669"/>
    <property type="project" value="InterPro"/>
</dbReference>
<organism evidence="7 8">
    <name type="scientific">Anopheles merus</name>
    <name type="common">Mosquito</name>
    <dbReference type="NCBI Taxonomy" id="30066"/>
    <lineage>
        <taxon>Eukaryota</taxon>
        <taxon>Metazoa</taxon>
        <taxon>Ecdysozoa</taxon>
        <taxon>Arthropoda</taxon>
        <taxon>Hexapoda</taxon>
        <taxon>Insecta</taxon>
        <taxon>Pterygota</taxon>
        <taxon>Neoptera</taxon>
        <taxon>Endopterygota</taxon>
        <taxon>Diptera</taxon>
        <taxon>Nematocera</taxon>
        <taxon>Culicoidea</taxon>
        <taxon>Culicidae</taxon>
        <taxon>Anophelinae</taxon>
        <taxon>Anopheles</taxon>
    </lineage>
</organism>
<dbReference type="SUPFAM" id="SSF50494">
    <property type="entry name" value="Trypsin-like serine proteases"/>
    <property type="match status" value="1"/>
</dbReference>
<keyword evidence="2" id="KW-0378">Hydrolase</keyword>
<dbReference type="PROSITE" id="PS50240">
    <property type="entry name" value="TRYPSIN_DOM"/>
    <property type="match status" value="1"/>
</dbReference>
<dbReference type="Proteomes" id="UP000075903">
    <property type="component" value="Unassembled WGS sequence"/>
</dbReference>
<dbReference type="STRING" id="30066.A0A182V9Y0"/>
<dbReference type="InterPro" id="IPR001314">
    <property type="entry name" value="Peptidase_S1A"/>
</dbReference>
<dbReference type="VEuPathDB" id="VectorBase:AMEM011357"/>
<dbReference type="InterPro" id="IPR018114">
    <property type="entry name" value="TRYPSIN_HIS"/>
</dbReference>
<dbReference type="PRINTS" id="PR00722">
    <property type="entry name" value="CHYMOTRYPSIN"/>
</dbReference>
<dbReference type="Gene3D" id="2.40.10.10">
    <property type="entry name" value="Trypsin-like serine proteases"/>
    <property type="match status" value="1"/>
</dbReference>
<dbReference type="Pfam" id="PF00089">
    <property type="entry name" value="Trypsin"/>
    <property type="match status" value="1"/>
</dbReference>
<dbReference type="AlphaFoldDB" id="A0A182V9Y0"/>
<dbReference type="VEuPathDB" id="VectorBase:AMEM21_002655"/>
<proteinExistence type="inferred from homology"/>
<evidence type="ECO:0000256" key="3">
    <source>
        <dbReference type="ARBA" id="ARBA00022825"/>
    </source>
</evidence>
<evidence type="ECO:0000259" key="6">
    <source>
        <dbReference type="PROSITE" id="PS50240"/>
    </source>
</evidence>
<dbReference type="GO" id="GO:0006508">
    <property type="term" value="P:proteolysis"/>
    <property type="evidence" value="ECO:0007669"/>
    <property type="project" value="UniProtKB-KW"/>
</dbReference>
<accession>A0A182V9Y0</accession>
<protein>
    <recommendedName>
        <fullName evidence="6">Peptidase S1 domain-containing protein</fullName>
    </recommendedName>
</protein>
<reference evidence="7" key="1">
    <citation type="submission" date="2020-05" db="UniProtKB">
        <authorList>
            <consortium name="EnsemblMetazoa"/>
        </authorList>
    </citation>
    <scope>IDENTIFICATION</scope>
    <source>
        <strain evidence="7">MAF</strain>
    </source>
</reference>
<dbReference type="EnsemblMetazoa" id="AMEM011357-RA">
    <property type="protein sequence ID" value="AMEM011357-PA"/>
    <property type="gene ID" value="AMEM011357"/>
</dbReference>
<sequence length="326" mass="34879">MVENGTTIKSGEGKRLANANVARLLALLHGVSPLPTISSSSYEIDWSQVRPIEEFDHIKAHLRTPITTQNAPNRRIVNGQEARPGQFPYQVALLGQFNAGIGLCGASIITQRYVLTAAHCVYTGVDASAPVANGTAILGAHNRMIEEPSQQRITFSSSGVIGHPGYDLFDVRNDIAVVRLDELIVYTDRIQPIRLPSRSDTRTFAGLMGTVSGYGIYSTANPGLSDVLNYVLNPVMTNADCRAGWSGLEWLIEAQNICQSGDGGRAACNSDSGGPLTVQDSGESLQVGVVSFGSSGGCDNGVPTVFARVTYYLEWIEANSDFTPDV</sequence>
<keyword evidence="3" id="KW-0720">Serine protease</keyword>
<dbReference type="CDD" id="cd00190">
    <property type="entry name" value="Tryp_SPc"/>
    <property type="match status" value="1"/>
</dbReference>
<keyword evidence="4" id="KW-1015">Disulfide bond</keyword>
<evidence type="ECO:0000313" key="8">
    <source>
        <dbReference type="Proteomes" id="UP000075903"/>
    </source>
</evidence>
<keyword evidence="1" id="KW-0645">Protease</keyword>
<dbReference type="PROSITE" id="PS00134">
    <property type="entry name" value="TRYPSIN_HIS"/>
    <property type="match status" value="1"/>
</dbReference>
<keyword evidence="8" id="KW-1185">Reference proteome</keyword>
<evidence type="ECO:0000313" key="7">
    <source>
        <dbReference type="EnsemblMetazoa" id="AMEM011357-PA"/>
    </source>
</evidence>
<name>A0A182V9Y0_ANOME</name>
<dbReference type="InterPro" id="IPR009003">
    <property type="entry name" value="Peptidase_S1_PA"/>
</dbReference>
<evidence type="ECO:0000256" key="1">
    <source>
        <dbReference type="ARBA" id="ARBA00022670"/>
    </source>
</evidence>
<evidence type="ECO:0000256" key="4">
    <source>
        <dbReference type="ARBA" id="ARBA00023157"/>
    </source>
</evidence>
<dbReference type="PANTHER" id="PTHR24258:SF136">
    <property type="entry name" value="GH06673P-RELATED"/>
    <property type="match status" value="1"/>
</dbReference>
<dbReference type="InterPro" id="IPR043504">
    <property type="entry name" value="Peptidase_S1_PA_chymotrypsin"/>
</dbReference>